<dbReference type="Pfam" id="PF03404">
    <property type="entry name" value="Mo-co_dimer"/>
    <property type="match status" value="1"/>
</dbReference>
<evidence type="ECO:0000313" key="3">
    <source>
        <dbReference type="Proteomes" id="UP001596512"/>
    </source>
</evidence>
<dbReference type="Gene3D" id="2.60.40.650">
    <property type="match status" value="1"/>
</dbReference>
<dbReference type="SUPFAM" id="SSF81296">
    <property type="entry name" value="E set domains"/>
    <property type="match status" value="1"/>
</dbReference>
<dbReference type="InterPro" id="IPR005066">
    <property type="entry name" value="MoCF_OxRdtse_dimer"/>
</dbReference>
<dbReference type="InterPro" id="IPR014756">
    <property type="entry name" value="Ig_E-set"/>
</dbReference>
<keyword evidence="3" id="KW-1185">Reference proteome</keyword>
<gene>
    <name evidence="2" type="ORF">ACFQV2_15870</name>
</gene>
<dbReference type="Proteomes" id="UP001596512">
    <property type="component" value="Unassembled WGS sequence"/>
</dbReference>
<sequence length="160" mass="17389">MASVKWLASITLIDEPFAGFQNATAYRVKHGDEPGEPVTRIQPRALLAPPGFPDFMTRRRIVAAGPVVLTGRAWSGTGRVTRVEVSVDAGATWTDADLGERPGPYAWLPWTCRWTAEPGDTELLVRATDDSGATQPVDQPWNTQGMANNMAQRTAVTVRA</sequence>
<feature type="domain" description="Moybdenum cofactor oxidoreductase dimerisation" evidence="1">
    <location>
        <begin position="64"/>
        <end position="157"/>
    </location>
</feature>
<evidence type="ECO:0000259" key="1">
    <source>
        <dbReference type="Pfam" id="PF03404"/>
    </source>
</evidence>
<proteinExistence type="predicted"/>
<reference evidence="3" key="1">
    <citation type="journal article" date="2019" name="Int. J. Syst. Evol. Microbiol.">
        <title>The Global Catalogue of Microorganisms (GCM) 10K type strain sequencing project: providing services to taxonomists for standard genome sequencing and annotation.</title>
        <authorList>
            <consortium name="The Broad Institute Genomics Platform"/>
            <consortium name="The Broad Institute Genome Sequencing Center for Infectious Disease"/>
            <person name="Wu L."/>
            <person name="Ma J."/>
        </authorList>
    </citation>
    <scope>NUCLEOTIDE SEQUENCE [LARGE SCALE GENOMIC DNA]</scope>
    <source>
        <strain evidence="3">JCM 17695</strain>
    </source>
</reference>
<comment type="caution">
    <text evidence="2">The sequence shown here is derived from an EMBL/GenBank/DDBJ whole genome shotgun (WGS) entry which is preliminary data.</text>
</comment>
<dbReference type="InterPro" id="IPR036374">
    <property type="entry name" value="OxRdtase_Mopterin-bd_sf"/>
</dbReference>
<dbReference type="EMBL" id="JBHTEY010000004">
    <property type="protein sequence ID" value="MFC7614775.1"/>
    <property type="molecule type" value="Genomic_DNA"/>
</dbReference>
<evidence type="ECO:0000313" key="2">
    <source>
        <dbReference type="EMBL" id="MFC7614775.1"/>
    </source>
</evidence>
<name>A0ABW2TLZ9_9PSEU</name>
<dbReference type="PANTHER" id="PTHR19372">
    <property type="entry name" value="SULFITE REDUCTASE"/>
    <property type="match status" value="1"/>
</dbReference>
<accession>A0ABW2TLZ9</accession>
<dbReference type="SUPFAM" id="SSF56524">
    <property type="entry name" value="Oxidoreductase molybdopterin-binding domain"/>
    <property type="match status" value="1"/>
</dbReference>
<organism evidence="2 3">
    <name type="scientific">Actinokineospora soli</name>
    <dbReference type="NCBI Taxonomy" id="1048753"/>
    <lineage>
        <taxon>Bacteria</taxon>
        <taxon>Bacillati</taxon>
        <taxon>Actinomycetota</taxon>
        <taxon>Actinomycetes</taxon>
        <taxon>Pseudonocardiales</taxon>
        <taxon>Pseudonocardiaceae</taxon>
        <taxon>Actinokineospora</taxon>
    </lineage>
</organism>
<dbReference type="PANTHER" id="PTHR19372:SF7">
    <property type="entry name" value="SULFITE OXIDASE, MITOCHONDRIAL"/>
    <property type="match status" value="1"/>
</dbReference>
<protein>
    <recommendedName>
        <fullName evidence="1">Moybdenum cofactor oxidoreductase dimerisation domain-containing protein</fullName>
    </recommendedName>
</protein>